<evidence type="ECO:0000256" key="9">
    <source>
        <dbReference type="RuleBase" id="RU004006"/>
    </source>
</evidence>
<keyword evidence="3 7" id="KW-0694">RNA-binding</keyword>
<name>A0A1J5AYC0_9BACT</name>
<gene>
    <name evidence="7" type="primary">rplV</name>
    <name evidence="11" type="ORF">AUK18_01875</name>
</gene>
<dbReference type="EMBL" id="MNXQ01000035">
    <property type="protein sequence ID" value="OIP03500.1"/>
    <property type="molecule type" value="Genomic_DNA"/>
</dbReference>
<dbReference type="PANTHER" id="PTHR13501:SF8">
    <property type="entry name" value="LARGE RIBOSOMAL SUBUNIT PROTEIN UL22M"/>
    <property type="match status" value="1"/>
</dbReference>
<dbReference type="GO" id="GO:0003735">
    <property type="term" value="F:structural constituent of ribosome"/>
    <property type="evidence" value="ECO:0007669"/>
    <property type="project" value="InterPro"/>
</dbReference>
<dbReference type="InterPro" id="IPR036394">
    <property type="entry name" value="Ribosomal_uL22_sf"/>
</dbReference>
<dbReference type="PANTHER" id="PTHR13501">
    <property type="entry name" value="CHLOROPLAST 50S RIBOSOMAL PROTEIN L22-RELATED"/>
    <property type="match status" value="1"/>
</dbReference>
<evidence type="ECO:0000256" key="4">
    <source>
        <dbReference type="ARBA" id="ARBA00022980"/>
    </source>
</evidence>
<evidence type="ECO:0000313" key="12">
    <source>
        <dbReference type="Proteomes" id="UP000183605"/>
    </source>
</evidence>
<dbReference type="HAMAP" id="MF_01331_B">
    <property type="entry name" value="Ribosomal_uL22_B"/>
    <property type="match status" value="1"/>
</dbReference>
<evidence type="ECO:0000256" key="8">
    <source>
        <dbReference type="RuleBase" id="RU004005"/>
    </source>
</evidence>
<keyword evidence="5 7" id="KW-0687">Ribonucleoprotein</keyword>
<protein>
    <recommendedName>
        <fullName evidence="6 7">Large ribosomal subunit protein uL22</fullName>
    </recommendedName>
</protein>
<comment type="function">
    <text evidence="7 10">This protein binds specifically to 23S rRNA; its binding is stimulated by other ribosomal proteins, e.g., L4, L17, and L20. It is important during the early stages of 50S assembly. It makes multiple contacts with different domains of the 23S rRNA in the assembled 50S subunit and ribosome.</text>
</comment>
<evidence type="ECO:0000256" key="2">
    <source>
        <dbReference type="ARBA" id="ARBA00022730"/>
    </source>
</evidence>
<dbReference type="CDD" id="cd00336">
    <property type="entry name" value="Ribosomal_L22"/>
    <property type="match status" value="1"/>
</dbReference>
<dbReference type="InterPro" id="IPR001063">
    <property type="entry name" value="Ribosomal_uL22"/>
</dbReference>
<dbReference type="Pfam" id="PF00237">
    <property type="entry name" value="Ribosomal_L22"/>
    <property type="match status" value="1"/>
</dbReference>
<dbReference type="Gene3D" id="3.90.470.10">
    <property type="entry name" value="Ribosomal protein L22/L17"/>
    <property type="match status" value="1"/>
</dbReference>
<evidence type="ECO:0000256" key="10">
    <source>
        <dbReference type="RuleBase" id="RU004008"/>
    </source>
</evidence>
<keyword evidence="4 7" id="KW-0689">Ribosomal protein</keyword>
<evidence type="ECO:0000256" key="6">
    <source>
        <dbReference type="ARBA" id="ARBA00035207"/>
    </source>
</evidence>
<comment type="caution">
    <text evidence="11">The sequence shown here is derived from an EMBL/GenBank/DDBJ whole genome shotgun (WGS) entry which is preliminary data.</text>
</comment>
<reference evidence="11 12" key="1">
    <citation type="journal article" date="2016" name="Environ. Microbiol.">
        <title>Genomic resolution of a cold subsurface aquifer community provides metabolic insights for novel microbes adapted to high CO concentrations.</title>
        <authorList>
            <person name="Probst A.J."/>
            <person name="Castelle C.J."/>
            <person name="Singh A."/>
            <person name="Brown C.T."/>
            <person name="Anantharaman K."/>
            <person name="Sharon I."/>
            <person name="Hug L.A."/>
            <person name="Burstein D."/>
            <person name="Emerson J.B."/>
            <person name="Thomas B.C."/>
            <person name="Banfield J.F."/>
        </authorList>
    </citation>
    <scope>NUCLEOTIDE SEQUENCE [LARGE SCALE GENOMIC DNA]</scope>
    <source>
        <strain evidence="11">CG2_30_44_31</strain>
    </source>
</reference>
<evidence type="ECO:0000256" key="1">
    <source>
        <dbReference type="ARBA" id="ARBA00009451"/>
    </source>
</evidence>
<dbReference type="Proteomes" id="UP000183605">
    <property type="component" value="Unassembled WGS sequence"/>
</dbReference>
<dbReference type="InterPro" id="IPR005727">
    <property type="entry name" value="Ribosomal_uL22_bac/chlpt-type"/>
</dbReference>
<evidence type="ECO:0000256" key="3">
    <source>
        <dbReference type="ARBA" id="ARBA00022884"/>
    </source>
</evidence>
<dbReference type="GO" id="GO:0006412">
    <property type="term" value="P:translation"/>
    <property type="evidence" value="ECO:0007669"/>
    <property type="project" value="UniProtKB-UniRule"/>
</dbReference>
<dbReference type="GO" id="GO:0019843">
    <property type="term" value="F:rRNA binding"/>
    <property type="evidence" value="ECO:0007669"/>
    <property type="project" value="UniProtKB-UniRule"/>
</dbReference>
<proteinExistence type="inferred from homology"/>
<dbReference type="InterPro" id="IPR047867">
    <property type="entry name" value="Ribosomal_uL22_bac/org-type"/>
</dbReference>
<evidence type="ECO:0000313" key="11">
    <source>
        <dbReference type="EMBL" id="OIP03500.1"/>
    </source>
</evidence>
<sequence length="114" mass="12728">MQIIAQTKFLKQGPRKVRLVADLIRPMAIEEALTTLKHLRRRAAGPVLKVLKQAVANAVNNYKLSKDSLTIQLIEVNGGPVQKRFQPVSRGRAHPILKRSSHIKIILESHGPKS</sequence>
<organism evidence="11 12">
    <name type="scientific">Candidatus Beckwithbacteria bacterium CG2_30_44_31</name>
    <dbReference type="NCBI Taxonomy" id="1805035"/>
    <lineage>
        <taxon>Bacteria</taxon>
        <taxon>Candidatus Beckwithiibacteriota</taxon>
    </lineage>
</organism>
<comment type="similarity">
    <text evidence="1 7 8">Belongs to the universal ribosomal protein uL22 family.</text>
</comment>
<dbReference type="NCBIfam" id="TIGR01044">
    <property type="entry name" value="rplV_bact"/>
    <property type="match status" value="1"/>
</dbReference>
<evidence type="ECO:0000256" key="7">
    <source>
        <dbReference type="HAMAP-Rule" id="MF_01331"/>
    </source>
</evidence>
<comment type="subunit">
    <text evidence="7 9">Part of the 50S ribosomal subunit.</text>
</comment>
<keyword evidence="2 7" id="KW-0699">rRNA-binding</keyword>
<dbReference type="AlphaFoldDB" id="A0A1J5AYC0"/>
<dbReference type="GO" id="GO:0022625">
    <property type="term" value="C:cytosolic large ribosomal subunit"/>
    <property type="evidence" value="ECO:0007669"/>
    <property type="project" value="TreeGrafter"/>
</dbReference>
<dbReference type="SUPFAM" id="SSF54843">
    <property type="entry name" value="Ribosomal protein L22"/>
    <property type="match status" value="1"/>
</dbReference>
<comment type="function">
    <text evidence="7">The globular domain of the protein is located near the polypeptide exit tunnel on the outside of the subunit, while an extended beta-hairpin is found that lines the wall of the exit tunnel in the center of the 70S ribosome.</text>
</comment>
<accession>A0A1J5AYC0</accession>
<evidence type="ECO:0000256" key="5">
    <source>
        <dbReference type="ARBA" id="ARBA00023274"/>
    </source>
</evidence>